<reference evidence="1" key="1">
    <citation type="submission" date="2018-04" db="EMBL/GenBank/DDBJ databases">
        <title>Transcriptome of Schizaphis graminum biotype I.</title>
        <authorList>
            <person name="Scully E.D."/>
            <person name="Geib S.M."/>
            <person name="Palmer N.A."/>
            <person name="Koch K."/>
            <person name="Bradshaw J."/>
            <person name="Heng-Moss T."/>
            <person name="Sarath G."/>
        </authorList>
    </citation>
    <scope>NUCLEOTIDE SEQUENCE</scope>
</reference>
<proteinExistence type="predicted"/>
<dbReference type="PANTHER" id="PTHR47331">
    <property type="entry name" value="PHD-TYPE DOMAIN-CONTAINING PROTEIN"/>
    <property type="match status" value="1"/>
</dbReference>
<accession>A0A2S2PLE2</accession>
<sequence length="355" mass="40459">MLIIRVLRRVEARVRGRSVYVRIIDAPPDQCIFFLDAKTKLAPVKTLTVPRLELNAAVLLARWLGRLRHILAPQLNIIDTHAWSDSTIALSWLTVSHDSFKTYVSSHRVYQVHNVLPNCQWHHIESSNNPADCASRGVMPSELAHLSLYWRGPPVIYSDTSLWEPSPTPTNICELPEARPVVCADRADDVPVEWFASFSSFDRLIRVTARILRFISHFRVFRKRNSCLFPPDNLSDSDDGRVPNLSVYLSKLELDYATRIIILESQCVHFAVLLHELLHTTRVSLRSLAKLSPFIDDSDSVIRVGGRLKNSTLTYECKHPILLAKESHLARLIGERWHRLTCNSGPRVMAALILR</sequence>
<name>A0A2S2PLE2_SCHGA</name>
<dbReference type="InterPro" id="IPR008042">
    <property type="entry name" value="Retrotrans_Pao"/>
</dbReference>
<dbReference type="AlphaFoldDB" id="A0A2S2PLE2"/>
<evidence type="ECO:0000313" key="1">
    <source>
        <dbReference type="EMBL" id="MBY30259.1"/>
    </source>
</evidence>
<dbReference type="PANTHER" id="PTHR47331:SF5">
    <property type="entry name" value="RIBONUCLEASE H"/>
    <property type="match status" value="1"/>
</dbReference>
<protein>
    <submittedName>
        <fullName evidence="1">Uncharacterized protein</fullName>
    </submittedName>
</protein>
<dbReference type="Pfam" id="PF05380">
    <property type="entry name" value="Peptidase_A17"/>
    <property type="match status" value="1"/>
</dbReference>
<dbReference type="EMBL" id="GGMR01017640">
    <property type="protein sequence ID" value="MBY30259.1"/>
    <property type="molecule type" value="Transcribed_RNA"/>
</dbReference>
<organism evidence="1">
    <name type="scientific">Schizaphis graminum</name>
    <name type="common">Green bug aphid</name>
    <dbReference type="NCBI Taxonomy" id="13262"/>
    <lineage>
        <taxon>Eukaryota</taxon>
        <taxon>Metazoa</taxon>
        <taxon>Ecdysozoa</taxon>
        <taxon>Arthropoda</taxon>
        <taxon>Hexapoda</taxon>
        <taxon>Insecta</taxon>
        <taxon>Pterygota</taxon>
        <taxon>Neoptera</taxon>
        <taxon>Paraneoptera</taxon>
        <taxon>Hemiptera</taxon>
        <taxon>Sternorrhyncha</taxon>
        <taxon>Aphidomorpha</taxon>
        <taxon>Aphidoidea</taxon>
        <taxon>Aphididae</taxon>
        <taxon>Aphidini</taxon>
        <taxon>Schizaphis</taxon>
    </lineage>
</organism>
<gene>
    <name evidence="1" type="ORF">g.22793</name>
</gene>